<dbReference type="OrthoDB" id="5297911at2"/>
<evidence type="ECO:0000256" key="1">
    <source>
        <dbReference type="ARBA" id="ARBA00022729"/>
    </source>
</evidence>
<dbReference type="CDD" id="cd16325">
    <property type="entry name" value="LolA"/>
    <property type="match status" value="1"/>
</dbReference>
<accession>A0A261RXV0</accession>
<dbReference type="Proteomes" id="UP000216020">
    <property type="component" value="Unassembled WGS sequence"/>
</dbReference>
<dbReference type="SUPFAM" id="SSF89392">
    <property type="entry name" value="Prokaryotic lipoproteins and lipoprotein localization factors"/>
    <property type="match status" value="1"/>
</dbReference>
<evidence type="ECO:0008006" key="5">
    <source>
        <dbReference type="Google" id="ProtNLM"/>
    </source>
</evidence>
<evidence type="ECO:0000256" key="2">
    <source>
        <dbReference type="SAM" id="SignalP"/>
    </source>
</evidence>
<gene>
    <name evidence="3" type="ORF">CAL29_17585</name>
</gene>
<comment type="caution">
    <text evidence="3">The sequence shown here is derived from an EMBL/GenBank/DDBJ whole genome shotgun (WGS) entry which is preliminary data.</text>
</comment>
<feature type="chain" id="PRO_5012966750" description="Outer membrane lipoprotein carrier protein LolA" evidence="2">
    <location>
        <begin position="26"/>
        <end position="204"/>
    </location>
</feature>
<organism evidence="3 4">
    <name type="scientific">Bordetella genomosp. 10</name>
    <dbReference type="NCBI Taxonomy" id="1416804"/>
    <lineage>
        <taxon>Bacteria</taxon>
        <taxon>Pseudomonadati</taxon>
        <taxon>Pseudomonadota</taxon>
        <taxon>Betaproteobacteria</taxon>
        <taxon>Burkholderiales</taxon>
        <taxon>Alcaligenaceae</taxon>
        <taxon>Bordetella</taxon>
    </lineage>
</organism>
<dbReference type="EMBL" id="NEVM01000005">
    <property type="protein sequence ID" value="OZI29908.1"/>
    <property type="molecule type" value="Genomic_DNA"/>
</dbReference>
<dbReference type="InterPro" id="IPR004564">
    <property type="entry name" value="OM_lipoprot_carrier_LolA-like"/>
</dbReference>
<evidence type="ECO:0000313" key="3">
    <source>
        <dbReference type="EMBL" id="OZI29908.1"/>
    </source>
</evidence>
<dbReference type="Gene3D" id="2.50.20.10">
    <property type="entry name" value="Lipoprotein localisation LolA/LolB/LppX"/>
    <property type="match status" value="1"/>
</dbReference>
<keyword evidence="1 2" id="KW-0732">Signal</keyword>
<proteinExistence type="predicted"/>
<evidence type="ECO:0000313" key="4">
    <source>
        <dbReference type="Proteomes" id="UP000216020"/>
    </source>
</evidence>
<sequence>MRRFLRYLGACGALLLGAAALPAQAFDLKDLQQQLQAAPVVRGQFVQQKFLRSLPQPLTSNGVFVLSAQHGLLWELRVPLFQDLLITPEGMYRRGDGGKWQALPQQIGSGRETRLFLAVLAGDTRGLQDNFDMQVSGSAGDWQLVMTPKSALLKQIFQDIRINGGKLVDRIELRETQGDRTVMEMKNARADNKLDDDETRDFAP</sequence>
<keyword evidence="4" id="KW-1185">Reference proteome</keyword>
<protein>
    <recommendedName>
        <fullName evidence="5">Outer membrane lipoprotein carrier protein LolA</fullName>
    </recommendedName>
</protein>
<dbReference type="RefSeq" id="WP_094854348.1">
    <property type="nucleotide sequence ID" value="NZ_NEVM01000005.1"/>
</dbReference>
<reference evidence="4" key="1">
    <citation type="submission" date="2017-05" db="EMBL/GenBank/DDBJ databases">
        <title>Complete and WGS of Bordetella genogroups.</title>
        <authorList>
            <person name="Spilker T."/>
            <person name="Lipuma J."/>
        </authorList>
    </citation>
    <scope>NUCLEOTIDE SEQUENCE [LARGE SCALE GENOMIC DNA]</scope>
    <source>
        <strain evidence="4">AU16122</strain>
    </source>
</reference>
<name>A0A261RXV0_9BORD</name>
<dbReference type="AlphaFoldDB" id="A0A261RXV0"/>
<feature type="signal peptide" evidence="2">
    <location>
        <begin position="1"/>
        <end position="25"/>
    </location>
</feature>
<dbReference type="Pfam" id="PF19574">
    <property type="entry name" value="LolA_3"/>
    <property type="match status" value="1"/>
</dbReference>
<dbReference type="InterPro" id="IPR029046">
    <property type="entry name" value="LolA/LolB/LppX"/>
</dbReference>